<sequence>MNNRITDTIKHLIIINVIFFIAVKVVGLNLYDQLAIWFPENDHFKVWQVFTHMFMHHPTFYLHIIMNMFGLWMFGTPLEQKWGKKKFLFFYFSAGLGAVLLPWAIDFYQFNSLVEKLVANGFNKLEVLSILNEGKYNTGWENILSSQGLDTLTTIFYTKSVGASGAIMGLLAAFGINFPDSKLALIFLPIPIAAKYFIPVLLGYEMLSGIFGWSSVFGINVAHFAHLGGAIVGGLIAWYWKKNQFKIN</sequence>
<evidence type="ECO:0000256" key="2">
    <source>
        <dbReference type="ARBA" id="ARBA00009045"/>
    </source>
</evidence>
<feature type="domain" description="Peptidase S54 rhomboid" evidence="8">
    <location>
        <begin position="159"/>
        <end position="240"/>
    </location>
</feature>
<dbReference type="GO" id="GO:0008233">
    <property type="term" value="F:peptidase activity"/>
    <property type="evidence" value="ECO:0007669"/>
    <property type="project" value="UniProtKB-KW"/>
</dbReference>
<accession>A0ABX7SV62</accession>
<organism evidence="9 10">
    <name type="scientific">Polaribacter batillariae</name>
    <dbReference type="NCBI Taxonomy" id="2808900"/>
    <lineage>
        <taxon>Bacteria</taxon>
        <taxon>Pseudomonadati</taxon>
        <taxon>Bacteroidota</taxon>
        <taxon>Flavobacteriia</taxon>
        <taxon>Flavobacteriales</taxon>
        <taxon>Flavobacteriaceae</taxon>
    </lineage>
</organism>
<feature type="transmembrane region" description="Helical" evidence="7">
    <location>
        <begin position="58"/>
        <end position="75"/>
    </location>
</feature>
<dbReference type="GO" id="GO:0006508">
    <property type="term" value="P:proteolysis"/>
    <property type="evidence" value="ECO:0007669"/>
    <property type="project" value="UniProtKB-KW"/>
</dbReference>
<feature type="transmembrane region" description="Helical" evidence="7">
    <location>
        <begin position="155"/>
        <end position="176"/>
    </location>
</feature>
<keyword evidence="5 7" id="KW-1133">Transmembrane helix</keyword>
<dbReference type="EMBL" id="CP071795">
    <property type="protein sequence ID" value="QTD38125.1"/>
    <property type="molecule type" value="Genomic_DNA"/>
</dbReference>
<feature type="transmembrane region" description="Helical" evidence="7">
    <location>
        <begin position="183"/>
        <end position="204"/>
    </location>
</feature>
<keyword evidence="10" id="KW-1185">Reference proteome</keyword>
<evidence type="ECO:0000256" key="6">
    <source>
        <dbReference type="ARBA" id="ARBA00023136"/>
    </source>
</evidence>
<evidence type="ECO:0000256" key="4">
    <source>
        <dbReference type="ARBA" id="ARBA00022801"/>
    </source>
</evidence>
<evidence type="ECO:0000256" key="7">
    <source>
        <dbReference type="SAM" id="Phobius"/>
    </source>
</evidence>
<feature type="domain" description="Peptidase S54 rhomboid" evidence="8">
    <location>
        <begin position="45"/>
        <end position="107"/>
    </location>
</feature>
<dbReference type="Pfam" id="PF01694">
    <property type="entry name" value="Rhomboid"/>
    <property type="match status" value="2"/>
</dbReference>
<dbReference type="InterPro" id="IPR022764">
    <property type="entry name" value="Peptidase_S54_rhomboid_dom"/>
</dbReference>
<comment type="subcellular location">
    <subcellularLocation>
        <location evidence="1">Membrane</location>
        <topology evidence="1">Multi-pass membrane protein</topology>
    </subcellularLocation>
</comment>
<dbReference type="SUPFAM" id="SSF144091">
    <property type="entry name" value="Rhomboid-like"/>
    <property type="match status" value="1"/>
</dbReference>
<evidence type="ECO:0000256" key="1">
    <source>
        <dbReference type="ARBA" id="ARBA00004141"/>
    </source>
</evidence>
<evidence type="ECO:0000256" key="3">
    <source>
        <dbReference type="ARBA" id="ARBA00022692"/>
    </source>
</evidence>
<dbReference type="Proteomes" id="UP000663935">
    <property type="component" value="Chromosome"/>
</dbReference>
<keyword evidence="6 7" id="KW-0472">Membrane</keyword>
<name>A0ABX7SV62_9FLAO</name>
<keyword evidence="4" id="KW-0378">Hydrolase</keyword>
<dbReference type="Gene3D" id="1.20.1540.10">
    <property type="entry name" value="Rhomboid-like"/>
    <property type="match status" value="1"/>
</dbReference>
<comment type="similarity">
    <text evidence="2">Belongs to the peptidase S54 family.</text>
</comment>
<keyword evidence="3 7" id="KW-0812">Transmembrane</keyword>
<evidence type="ECO:0000313" key="9">
    <source>
        <dbReference type="EMBL" id="QTD38125.1"/>
    </source>
</evidence>
<keyword evidence="9" id="KW-0645">Protease</keyword>
<dbReference type="PANTHER" id="PTHR43731">
    <property type="entry name" value="RHOMBOID PROTEASE"/>
    <property type="match status" value="1"/>
</dbReference>
<dbReference type="InterPro" id="IPR050925">
    <property type="entry name" value="Rhomboid_protease_S54"/>
</dbReference>
<dbReference type="PANTHER" id="PTHR43731:SF14">
    <property type="entry name" value="PRESENILIN-ASSOCIATED RHOMBOID-LIKE PROTEIN, MITOCHONDRIAL"/>
    <property type="match status" value="1"/>
</dbReference>
<feature type="transmembrane region" description="Helical" evidence="7">
    <location>
        <begin position="210"/>
        <end position="240"/>
    </location>
</feature>
<protein>
    <submittedName>
        <fullName evidence="9">Rhomboid family intramembrane serine protease</fullName>
    </submittedName>
</protein>
<dbReference type="InterPro" id="IPR035952">
    <property type="entry name" value="Rhomboid-like_sf"/>
</dbReference>
<evidence type="ECO:0000313" key="10">
    <source>
        <dbReference type="Proteomes" id="UP000663935"/>
    </source>
</evidence>
<feature type="transmembrane region" description="Helical" evidence="7">
    <location>
        <begin position="87"/>
        <end position="105"/>
    </location>
</feature>
<gene>
    <name evidence="9" type="ORF">JL193_02125</name>
</gene>
<reference evidence="9 10" key="1">
    <citation type="submission" date="2021-03" db="EMBL/GenBank/DDBJ databases">
        <title>Complete genome of Polaribacter_sp.G4M1.</title>
        <authorList>
            <person name="Jeong S.W."/>
            <person name="Bae J.W."/>
        </authorList>
    </citation>
    <scope>NUCLEOTIDE SEQUENCE [LARGE SCALE GENOMIC DNA]</scope>
    <source>
        <strain evidence="9 10">G4M1</strain>
    </source>
</reference>
<proteinExistence type="inferred from homology"/>
<dbReference type="RefSeq" id="WP_207972266.1">
    <property type="nucleotide sequence ID" value="NZ_CP071795.1"/>
</dbReference>
<evidence type="ECO:0000256" key="5">
    <source>
        <dbReference type="ARBA" id="ARBA00022989"/>
    </source>
</evidence>
<feature type="transmembrane region" description="Helical" evidence="7">
    <location>
        <begin position="12"/>
        <end position="38"/>
    </location>
</feature>
<evidence type="ECO:0000259" key="8">
    <source>
        <dbReference type="Pfam" id="PF01694"/>
    </source>
</evidence>